<reference evidence="2" key="1">
    <citation type="submission" date="2022-10" db="EMBL/GenBank/DDBJ databases">
        <title>The WGS of Solirubrobacter ginsenosidimutans DSM 21036.</title>
        <authorList>
            <person name="Jiang Z."/>
        </authorList>
    </citation>
    <scope>NUCLEOTIDE SEQUENCE</scope>
    <source>
        <strain evidence="2">DSM 21036</strain>
    </source>
</reference>
<dbReference type="AlphaFoldDB" id="A0A9X3MV36"/>
<evidence type="ECO:0000313" key="2">
    <source>
        <dbReference type="EMBL" id="MDA0163536.1"/>
    </source>
</evidence>
<name>A0A9X3MV36_9ACTN</name>
<proteinExistence type="predicted"/>
<organism evidence="2 3">
    <name type="scientific">Solirubrobacter ginsenosidimutans</name>
    <dbReference type="NCBI Taxonomy" id="490573"/>
    <lineage>
        <taxon>Bacteria</taxon>
        <taxon>Bacillati</taxon>
        <taxon>Actinomycetota</taxon>
        <taxon>Thermoleophilia</taxon>
        <taxon>Solirubrobacterales</taxon>
        <taxon>Solirubrobacteraceae</taxon>
        <taxon>Solirubrobacter</taxon>
    </lineage>
</organism>
<gene>
    <name evidence="2" type="ORF">OM076_24900</name>
</gene>
<keyword evidence="1" id="KW-1133">Transmembrane helix</keyword>
<keyword evidence="1" id="KW-0812">Transmembrane</keyword>
<dbReference type="RefSeq" id="WP_270042782.1">
    <property type="nucleotide sequence ID" value="NZ_JAPDOD010000025.1"/>
</dbReference>
<feature type="transmembrane region" description="Helical" evidence="1">
    <location>
        <begin position="38"/>
        <end position="60"/>
    </location>
</feature>
<dbReference type="EMBL" id="JAPDOD010000025">
    <property type="protein sequence ID" value="MDA0163536.1"/>
    <property type="molecule type" value="Genomic_DNA"/>
</dbReference>
<feature type="transmembrane region" description="Helical" evidence="1">
    <location>
        <begin position="72"/>
        <end position="92"/>
    </location>
</feature>
<comment type="caution">
    <text evidence="2">The sequence shown here is derived from an EMBL/GenBank/DDBJ whole genome shotgun (WGS) entry which is preliminary data.</text>
</comment>
<keyword evidence="3" id="KW-1185">Reference proteome</keyword>
<feature type="transmembrane region" description="Helical" evidence="1">
    <location>
        <begin position="6"/>
        <end position="26"/>
    </location>
</feature>
<keyword evidence="1" id="KW-0472">Membrane</keyword>
<dbReference type="Proteomes" id="UP001149140">
    <property type="component" value="Unassembled WGS sequence"/>
</dbReference>
<accession>A0A9X3MV36</accession>
<evidence type="ECO:0000256" key="1">
    <source>
        <dbReference type="SAM" id="Phobius"/>
    </source>
</evidence>
<protein>
    <submittedName>
        <fullName evidence="2">Uncharacterized protein</fullName>
    </submittedName>
</protein>
<evidence type="ECO:0000313" key="3">
    <source>
        <dbReference type="Proteomes" id="UP001149140"/>
    </source>
</evidence>
<sequence length="122" mass="13484">MDVDLRSLVPNIVLFVNYALVGYFTARTQLARRPLLDGWSLSGVAMSGVFFTCSISHLVAGVVTGSNPAGVIFDNVGVPASIYFMWAVYRLHRDSERDWNRRPLVGRASPLGRRSPWAEANS</sequence>